<keyword evidence="7" id="KW-1185">Reference proteome</keyword>
<dbReference type="eggNOG" id="COG0225">
    <property type="taxonomic scope" value="Bacteria"/>
</dbReference>
<gene>
    <name evidence="4" type="primary">msrA</name>
    <name evidence="6" type="ORF">MBO_06691</name>
</gene>
<evidence type="ECO:0000259" key="5">
    <source>
        <dbReference type="Pfam" id="PF01625"/>
    </source>
</evidence>
<feature type="domain" description="Peptide methionine sulphoxide reductase MsrA" evidence="5">
    <location>
        <begin position="4"/>
        <end position="153"/>
    </location>
</feature>
<evidence type="ECO:0000256" key="1">
    <source>
        <dbReference type="ARBA" id="ARBA00023002"/>
    </source>
</evidence>
<evidence type="ECO:0000256" key="2">
    <source>
        <dbReference type="ARBA" id="ARBA00047806"/>
    </source>
</evidence>
<dbReference type="AlphaFoldDB" id="A0A066UBW5"/>
<protein>
    <recommendedName>
        <fullName evidence="4">Peptide methionine sulfoxide reductase MsrA</fullName>
        <shortName evidence="4">Protein-methionine-S-oxide reductase</shortName>
        <ecNumber evidence="4">1.8.4.11</ecNumber>
    </recommendedName>
    <alternativeName>
        <fullName evidence="4">Peptide-methionine (S)-S-oxide reductase</fullName>
        <shortName evidence="4">Peptide Met(O) reductase</shortName>
    </alternativeName>
</protein>
<dbReference type="PANTHER" id="PTHR43774">
    <property type="entry name" value="PEPTIDE METHIONINE SULFOXIDE REDUCTASE"/>
    <property type="match status" value="1"/>
</dbReference>
<dbReference type="OrthoDB" id="4174719at2"/>
<accession>A0A066UBW5</accession>
<dbReference type="GO" id="GO:0008113">
    <property type="term" value="F:peptide-methionine (S)-S-oxide reductase activity"/>
    <property type="evidence" value="ECO:0007669"/>
    <property type="project" value="UniProtKB-UniRule"/>
</dbReference>
<reference evidence="6 7" key="1">
    <citation type="journal article" date="2014" name="Genome Announc.">
        <title>Draft Genome Sequence of Moraxella bovoculi Strain 237T (ATCC BAA-1259T) Isolated from a Calf with Infectious Bovine Keratoconjunctivitis.</title>
        <authorList>
            <person name="Calcutt M.J."/>
            <person name="Foecking M.F."/>
            <person name="Martin N.T."/>
            <person name="Mhlanga-Mutangadura T."/>
            <person name="Reilly T.J."/>
        </authorList>
    </citation>
    <scope>NUCLEOTIDE SEQUENCE [LARGE SCALE GENOMIC DNA]</scope>
    <source>
        <strain evidence="6 7">237</strain>
    </source>
</reference>
<dbReference type="SUPFAM" id="SSF55068">
    <property type="entry name" value="Peptide methionine sulfoxide reductase"/>
    <property type="match status" value="1"/>
</dbReference>
<dbReference type="PANTHER" id="PTHR43774:SF1">
    <property type="entry name" value="PEPTIDE METHIONINE SULFOXIDE REDUCTASE MSRA 2"/>
    <property type="match status" value="1"/>
</dbReference>
<dbReference type="Pfam" id="PF01625">
    <property type="entry name" value="PMSR"/>
    <property type="match status" value="1"/>
</dbReference>
<feature type="active site" evidence="4">
    <location>
        <position position="10"/>
    </location>
</feature>
<evidence type="ECO:0000313" key="7">
    <source>
        <dbReference type="Proteomes" id="UP000035860"/>
    </source>
</evidence>
<dbReference type="RefSeq" id="WP_036365919.1">
    <property type="nucleotide sequence ID" value="NZ_AOMT01000025.1"/>
</dbReference>
<comment type="catalytic activity">
    <reaction evidence="3 4">
        <text>[thioredoxin]-disulfide + L-methionine + H2O = L-methionine (S)-S-oxide + [thioredoxin]-dithiol</text>
        <dbReference type="Rhea" id="RHEA:19993"/>
        <dbReference type="Rhea" id="RHEA-COMP:10698"/>
        <dbReference type="Rhea" id="RHEA-COMP:10700"/>
        <dbReference type="ChEBI" id="CHEBI:15377"/>
        <dbReference type="ChEBI" id="CHEBI:29950"/>
        <dbReference type="ChEBI" id="CHEBI:50058"/>
        <dbReference type="ChEBI" id="CHEBI:57844"/>
        <dbReference type="ChEBI" id="CHEBI:58772"/>
        <dbReference type="EC" id="1.8.4.11"/>
    </reaction>
</comment>
<comment type="similarity">
    <text evidence="4">Belongs to the MsrA Met sulfoxide reductase family.</text>
</comment>
<evidence type="ECO:0000256" key="3">
    <source>
        <dbReference type="ARBA" id="ARBA00048782"/>
    </source>
</evidence>
<dbReference type="InterPro" id="IPR036509">
    <property type="entry name" value="Met_Sox_Rdtase_MsrA_sf"/>
</dbReference>
<sequence>MQHIILGGGCFWCTESIFLSLKGVQSVVSGYAGGTAQTADYETVCTGRTGHVEVIDVTFDESVIDLSVILDVFFATHDPTTLNRQGNDIGTQYASVIFYTDDAQLDMIHDKIGSLKADGIAVVTQVRPAPKFYRAEDYHQNFFAKNPTQSYCNFAIPPKLAKLRANFSEYLK</sequence>
<organism evidence="6 7">
    <name type="scientific">Moraxella bovoculi 237</name>
    <dbReference type="NCBI Taxonomy" id="743974"/>
    <lineage>
        <taxon>Bacteria</taxon>
        <taxon>Pseudomonadati</taxon>
        <taxon>Pseudomonadota</taxon>
        <taxon>Gammaproteobacteria</taxon>
        <taxon>Moraxellales</taxon>
        <taxon>Moraxellaceae</taxon>
        <taxon>Moraxella</taxon>
    </lineage>
</organism>
<comment type="catalytic activity">
    <reaction evidence="2 4">
        <text>L-methionyl-[protein] + [thioredoxin]-disulfide + H2O = L-methionyl-(S)-S-oxide-[protein] + [thioredoxin]-dithiol</text>
        <dbReference type="Rhea" id="RHEA:14217"/>
        <dbReference type="Rhea" id="RHEA-COMP:10698"/>
        <dbReference type="Rhea" id="RHEA-COMP:10700"/>
        <dbReference type="Rhea" id="RHEA-COMP:12313"/>
        <dbReference type="Rhea" id="RHEA-COMP:12315"/>
        <dbReference type="ChEBI" id="CHEBI:15377"/>
        <dbReference type="ChEBI" id="CHEBI:16044"/>
        <dbReference type="ChEBI" id="CHEBI:29950"/>
        <dbReference type="ChEBI" id="CHEBI:44120"/>
        <dbReference type="ChEBI" id="CHEBI:50058"/>
        <dbReference type="EC" id="1.8.4.11"/>
    </reaction>
</comment>
<dbReference type="NCBIfam" id="TIGR00401">
    <property type="entry name" value="msrA"/>
    <property type="match status" value="1"/>
</dbReference>
<dbReference type="Proteomes" id="UP000035860">
    <property type="component" value="Unassembled WGS sequence"/>
</dbReference>
<evidence type="ECO:0000256" key="4">
    <source>
        <dbReference type="HAMAP-Rule" id="MF_01401"/>
    </source>
</evidence>
<dbReference type="GO" id="GO:0033744">
    <property type="term" value="F:L-methionine:thioredoxin-disulfide S-oxidoreductase activity"/>
    <property type="evidence" value="ECO:0007669"/>
    <property type="project" value="RHEA"/>
</dbReference>
<name>A0A066UBW5_9GAMM</name>
<dbReference type="EC" id="1.8.4.11" evidence="4"/>
<comment type="function">
    <text evidence="4">Has an important function as a repair enzyme for proteins that have been inactivated by oxidation. Catalyzes the reversible oxidation-reduction of methionine sulfoxide in proteins to methionine.</text>
</comment>
<dbReference type="InterPro" id="IPR002569">
    <property type="entry name" value="Met_Sox_Rdtase_MsrA_dom"/>
</dbReference>
<keyword evidence="1 4" id="KW-0560">Oxidoreductase</keyword>
<dbReference type="Gene3D" id="3.30.1060.10">
    <property type="entry name" value="Peptide methionine sulphoxide reductase MsrA"/>
    <property type="match status" value="1"/>
</dbReference>
<comment type="caution">
    <text evidence="6">The sequence shown here is derived from an EMBL/GenBank/DDBJ whole genome shotgun (WGS) entry which is preliminary data.</text>
</comment>
<dbReference type="HAMAP" id="MF_01401">
    <property type="entry name" value="MsrA"/>
    <property type="match status" value="1"/>
</dbReference>
<dbReference type="EMBL" id="AOMT01000025">
    <property type="protein sequence ID" value="KDN24916.1"/>
    <property type="molecule type" value="Genomic_DNA"/>
</dbReference>
<evidence type="ECO:0000313" key="6">
    <source>
        <dbReference type="EMBL" id="KDN24916.1"/>
    </source>
</evidence>
<proteinExistence type="inferred from homology"/>